<evidence type="ECO:0000313" key="2">
    <source>
        <dbReference type="Proteomes" id="UP000306791"/>
    </source>
</evidence>
<sequence>MKSLKRTAAINLDRMRKNPGRNFVLRPIALGIVAALMGCSSKEEVKVVASVADCVDQTELDQAQCEAAYQQALQEAERTGPKYDSRQLCEAEFGNCRQSGSFFLPLMTGFMVGQMLDGRDRRQYYNPVYRYTNPYSGHYDRLMTSDGSVIGRSGKVNYTVPSTATKPKPTVTKTVSRGGFGSVASAKSSWGGGRSGGWGG</sequence>
<dbReference type="Pfam" id="PF06693">
    <property type="entry name" value="DUF1190"/>
    <property type="match status" value="1"/>
</dbReference>
<name>A0ABY2UNS0_9GAMM</name>
<dbReference type="RefSeq" id="WP_138235390.1">
    <property type="nucleotide sequence ID" value="NZ_CP185860.1"/>
</dbReference>
<keyword evidence="2" id="KW-1185">Reference proteome</keyword>
<evidence type="ECO:0000313" key="1">
    <source>
        <dbReference type="EMBL" id="TLM77713.1"/>
    </source>
</evidence>
<dbReference type="Proteomes" id="UP000306791">
    <property type="component" value="Unassembled WGS sequence"/>
</dbReference>
<dbReference type="EMBL" id="VANI01000009">
    <property type="protein sequence ID" value="TLM77713.1"/>
    <property type="molecule type" value="Genomic_DNA"/>
</dbReference>
<comment type="caution">
    <text evidence="1">The sequence shown here is derived from an EMBL/GenBank/DDBJ whole genome shotgun (WGS) entry which is preliminary data.</text>
</comment>
<accession>A0ABY2UNS0</accession>
<gene>
    <name evidence="1" type="ORF">FDY93_08955</name>
</gene>
<organism evidence="1 2">
    <name type="scientific">Microbulbifer harenosus</name>
    <dbReference type="NCBI Taxonomy" id="2576840"/>
    <lineage>
        <taxon>Bacteria</taxon>
        <taxon>Pseudomonadati</taxon>
        <taxon>Pseudomonadota</taxon>
        <taxon>Gammaproteobacteria</taxon>
        <taxon>Cellvibrionales</taxon>
        <taxon>Microbulbiferaceae</taxon>
        <taxon>Microbulbifer</taxon>
    </lineage>
</organism>
<dbReference type="InterPro" id="IPR009576">
    <property type="entry name" value="Biofilm_formation_YgiB"/>
</dbReference>
<reference evidence="1 2" key="1">
    <citation type="submission" date="2019-05" db="EMBL/GenBank/DDBJ databases">
        <title>Microbulbifer harenosus sp. nov., an alginate-degrading bacterium isolated from coastal sand.</title>
        <authorList>
            <person name="Huang H."/>
            <person name="Mo K."/>
            <person name="Bao S."/>
        </authorList>
    </citation>
    <scope>NUCLEOTIDE SEQUENCE [LARGE SCALE GENOMIC DNA]</scope>
    <source>
        <strain evidence="1 2">HB161719</strain>
    </source>
</reference>
<proteinExistence type="predicted"/>
<protein>
    <submittedName>
        <fullName evidence="1">DUF1190 domain-containing protein</fullName>
    </submittedName>
</protein>